<dbReference type="PANTHER" id="PTHR43537">
    <property type="entry name" value="TRANSCRIPTIONAL REGULATOR, GNTR FAMILY"/>
    <property type="match status" value="1"/>
</dbReference>
<keyword evidence="3" id="KW-0804">Transcription</keyword>
<dbReference type="PROSITE" id="PS50949">
    <property type="entry name" value="HTH_GNTR"/>
    <property type="match status" value="1"/>
</dbReference>
<organism evidence="5 6">
    <name type="scientific">Thiothrix eikelboomii</name>
    <dbReference type="NCBI Taxonomy" id="92487"/>
    <lineage>
        <taxon>Bacteria</taxon>
        <taxon>Pseudomonadati</taxon>
        <taxon>Pseudomonadota</taxon>
        <taxon>Gammaproteobacteria</taxon>
        <taxon>Thiotrichales</taxon>
        <taxon>Thiotrichaceae</taxon>
        <taxon>Thiothrix</taxon>
    </lineage>
</organism>
<dbReference type="SMART" id="SM00895">
    <property type="entry name" value="FCD"/>
    <property type="match status" value="1"/>
</dbReference>
<protein>
    <submittedName>
        <fullName evidence="5">Transcriptional regulator, GntR family</fullName>
    </submittedName>
</protein>
<keyword evidence="6" id="KW-1185">Reference proteome</keyword>
<dbReference type="SUPFAM" id="SSF46785">
    <property type="entry name" value="Winged helix' DNA-binding domain"/>
    <property type="match status" value="1"/>
</dbReference>
<dbReference type="InterPro" id="IPR036388">
    <property type="entry name" value="WH-like_DNA-bd_sf"/>
</dbReference>
<gene>
    <name evidence="5" type="ORF">SAMN02745130_02862</name>
</gene>
<dbReference type="GO" id="GO:0003700">
    <property type="term" value="F:DNA-binding transcription factor activity"/>
    <property type="evidence" value="ECO:0007669"/>
    <property type="project" value="InterPro"/>
</dbReference>
<dbReference type="Pfam" id="PF00392">
    <property type="entry name" value="GntR"/>
    <property type="match status" value="1"/>
</dbReference>
<dbReference type="PANTHER" id="PTHR43537:SF18">
    <property type="entry name" value="L-LACTATE DEHYDROGENASE OPERON REGULATORY PROTEIN-RELATED"/>
    <property type="match status" value="1"/>
</dbReference>
<dbReference type="InterPro" id="IPR008920">
    <property type="entry name" value="TF_FadR/GntR_C"/>
</dbReference>
<dbReference type="InterPro" id="IPR011711">
    <property type="entry name" value="GntR_C"/>
</dbReference>
<dbReference type="OrthoDB" id="5450856at2"/>
<evidence type="ECO:0000256" key="2">
    <source>
        <dbReference type="ARBA" id="ARBA00023125"/>
    </source>
</evidence>
<keyword evidence="2" id="KW-0238">DNA-binding</keyword>
<evidence type="ECO:0000256" key="1">
    <source>
        <dbReference type="ARBA" id="ARBA00023015"/>
    </source>
</evidence>
<evidence type="ECO:0000259" key="4">
    <source>
        <dbReference type="PROSITE" id="PS50949"/>
    </source>
</evidence>
<dbReference type="EMBL" id="FUYB01000016">
    <property type="protein sequence ID" value="SKA87729.1"/>
    <property type="molecule type" value="Genomic_DNA"/>
</dbReference>
<dbReference type="InterPro" id="IPR036390">
    <property type="entry name" value="WH_DNA-bd_sf"/>
</dbReference>
<dbReference type="RefSeq" id="WP_078923320.1">
    <property type="nucleotide sequence ID" value="NZ_FUYB01000016.1"/>
</dbReference>
<proteinExistence type="predicted"/>
<dbReference type="Gene3D" id="1.10.10.10">
    <property type="entry name" value="Winged helix-like DNA-binding domain superfamily/Winged helix DNA-binding domain"/>
    <property type="match status" value="1"/>
</dbReference>
<dbReference type="Proteomes" id="UP000190460">
    <property type="component" value="Unassembled WGS sequence"/>
</dbReference>
<dbReference type="CDD" id="cd07377">
    <property type="entry name" value="WHTH_GntR"/>
    <property type="match status" value="1"/>
</dbReference>
<dbReference type="Pfam" id="PF07729">
    <property type="entry name" value="FCD"/>
    <property type="match status" value="1"/>
</dbReference>
<dbReference type="SMART" id="SM00345">
    <property type="entry name" value="HTH_GNTR"/>
    <property type="match status" value="1"/>
</dbReference>
<keyword evidence="1" id="KW-0805">Transcription regulation</keyword>
<evidence type="ECO:0000313" key="6">
    <source>
        <dbReference type="Proteomes" id="UP000190460"/>
    </source>
</evidence>
<dbReference type="GO" id="GO:0003677">
    <property type="term" value="F:DNA binding"/>
    <property type="evidence" value="ECO:0007669"/>
    <property type="project" value="UniProtKB-KW"/>
</dbReference>
<evidence type="ECO:0000256" key="3">
    <source>
        <dbReference type="ARBA" id="ARBA00023163"/>
    </source>
</evidence>
<dbReference type="InterPro" id="IPR000524">
    <property type="entry name" value="Tscrpt_reg_HTH_GntR"/>
</dbReference>
<dbReference type="PRINTS" id="PR00035">
    <property type="entry name" value="HTHGNTR"/>
</dbReference>
<dbReference type="Gene3D" id="1.20.120.530">
    <property type="entry name" value="GntR ligand-binding domain-like"/>
    <property type="match status" value="1"/>
</dbReference>
<dbReference type="STRING" id="92487.SAMN02745130_02862"/>
<feature type="domain" description="HTH gntR-type" evidence="4">
    <location>
        <begin position="6"/>
        <end position="74"/>
    </location>
</feature>
<dbReference type="AlphaFoldDB" id="A0A1T4XE43"/>
<reference evidence="5 6" key="1">
    <citation type="submission" date="2017-02" db="EMBL/GenBank/DDBJ databases">
        <authorList>
            <person name="Peterson S.W."/>
        </authorList>
    </citation>
    <scope>NUCLEOTIDE SEQUENCE [LARGE SCALE GENOMIC DNA]</scope>
    <source>
        <strain evidence="5 6">ATCC 49788</strain>
    </source>
</reference>
<evidence type="ECO:0000313" key="5">
    <source>
        <dbReference type="EMBL" id="SKA87729.1"/>
    </source>
</evidence>
<accession>A0A1T4XE43</accession>
<dbReference type="SUPFAM" id="SSF48008">
    <property type="entry name" value="GntR ligand-binding domain-like"/>
    <property type="match status" value="1"/>
</dbReference>
<name>A0A1T4XE43_9GAMM</name>
<sequence>MTSIKPRKAVQIAEHLEQLLAKGHWALGARLPAERQLAAQLAVSRPSLREALQQLISKGMLESRVGGGTYVLSTKPIGFVDPLLTLFRENPEYRFDVLEIRHALEGNAAWYAALRSTDEDKASIQACYENMMQLHGSLDPMNEARADATFHLAIVEASHNLVLLHVMRSLFDLLQNSISHNLDKLYTQARVFEPLSQQHRELMDAILASDPERARQAAEAHLVFVEDSLKMIDADEARKQRSLRHLSR</sequence>